<organism evidence="2 3">
    <name type="scientific">Prauserella oleivorans</name>
    <dbReference type="NCBI Taxonomy" id="1478153"/>
    <lineage>
        <taxon>Bacteria</taxon>
        <taxon>Bacillati</taxon>
        <taxon>Actinomycetota</taxon>
        <taxon>Actinomycetes</taxon>
        <taxon>Pseudonocardiales</taxon>
        <taxon>Pseudonocardiaceae</taxon>
        <taxon>Prauserella</taxon>
    </lineage>
</organism>
<accession>A0ABW5W451</accession>
<dbReference type="Proteomes" id="UP001597478">
    <property type="component" value="Unassembled WGS sequence"/>
</dbReference>
<evidence type="ECO:0000313" key="2">
    <source>
        <dbReference type="EMBL" id="MFD2797917.1"/>
    </source>
</evidence>
<keyword evidence="3" id="KW-1185">Reference proteome</keyword>
<dbReference type="InterPro" id="IPR020311">
    <property type="entry name" value="Uncharacterised_Rv0898c"/>
</dbReference>
<reference evidence="3" key="1">
    <citation type="journal article" date="2019" name="Int. J. Syst. Evol. Microbiol.">
        <title>The Global Catalogue of Microorganisms (GCM) 10K type strain sequencing project: providing services to taxonomists for standard genome sequencing and annotation.</title>
        <authorList>
            <consortium name="The Broad Institute Genomics Platform"/>
            <consortium name="The Broad Institute Genome Sequencing Center for Infectious Disease"/>
            <person name="Wu L."/>
            <person name="Ma J."/>
        </authorList>
    </citation>
    <scope>NUCLEOTIDE SEQUENCE [LARGE SCALE GENOMIC DNA]</scope>
    <source>
        <strain evidence="3">IBRC-M 10906</strain>
    </source>
</reference>
<dbReference type="Pfam" id="PF10944">
    <property type="entry name" value="DUF2630"/>
    <property type="match status" value="1"/>
</dbReference>
<name>A0ABW5W451_9PSEU</name>
<protein>
    <submittedName>
        <fullName evidence="2">DUF2630 family protein</fullName>
    </submittedName>
</protein>
<evidence type="ECO:0000256" key="1">
    <source>
        <dbReference type="SAM" id="MobiDB-lite"/>
    </source>
</evidence>
<feature type="region of interest" description="Disordered" evidence="1">
    <location>
        <begin position="61"/>
        <end position="80"/>
    </location>
</feature>
<sequence>MAEQDTIARIDALIAEERDLRSRATGSGLDDDARSRLREIQQQLDQCWDLLRQRRALAEFGDNPDNAEVRPAGEVESYRQ</sequence>
<dbReference type="EMBL" id="JBHUOF010000001">
    <property type="protein sequence ID" value="MFD2797917.1"/>
    <property type="molecule type" value="Genomic_DNA"/>
</dbReference>
<evidence type="ECO:0000313" key="3">
    <source>
        <dbReference type="Proteomes" id="UP001597478"/>
    </source>
</evidence>
<feature type="compositionally biased region" description="Basic and acidic residues" evidence="1">
    <location>
        <begin position="67"/>
        <end position="80"/>
    </location>
</feature>
<comment type="caution">
    <text evidence="2">The sequence shown here is derived from an EMBL/GenBank/DDBJ whole genome shotgun (WGS) entry which is preliminary data.</text>
</comment>
<proteinExistence type="predicted"/>
<gene>
    <name evidence="2" type="ORF">ACFS2C_00735</name>
</gene>
<dbReference type="RefSeq" id="WP_377387312.1">
    <property type="nucleotide sequence ID" value="NZ_JBHSAN010000008.1"/>
</dbReference>